<gene>
    <name evidence="1" type="ORF">KKJ01_05340</name>
</gene>
<protein>
    <submittedName>
        <fullName evidence="1">Uncharacterized protein</fullName>
    </submittedName>
</protein>
<accession>A0AAJ1J5S9</accession>
<name>A0AAJ1J5S9_XENBV</name>
<organism evidence="1 2">
    <name type="scientific">Xenorhabdus bovienii</name>
    <name type="common">Xenorhabdus nematophila subsp. bovienii</name>
    <dbReference type="NCBI Taxonomy" id="40576"/>
    <lineage>
        <taxon>Bacteria</taxon>
        <taxon>Pseudomonadati</taxon>
        <taxon>Pseudomonadota</taxon>
        <taxon>Gammaproteobacteria</taxon>
        <taxon>Enterobacterales</taxon>
        <taxon>Morganellaceae</taxon>
        <taxon>Xenorhabdus</taxon>
    </lineage>
</organism>
<evidence type="ECO:0000313" key="1">
    <source>
        <dbReference type="EMBL" id="MDE1477675.1"/>
    </source>
</evidence>
<dbReference type="Proteomes" id="UP001222434">
    <property type="component" value="Unassembled WGS sequence"/>
</dbReference>
<comment type="caution">
    <text evidence="1">The sequence shown here is derived from an EMBL/GenBank/DDBJ whole genome shotgun (WGS) entry which is preliminary data.</text>
</comment>
<dbReference type="RefSeq" id="WP_274711904.1">
    <property type="nucleotide sequence ID" value="NZ_JAILSO010000012.1"/>
</dbReference>
<reference evidence="1" key="1">
    <citation type="submission" date="2021-08" db="EMBL/GenBank/DDBJ databases">
        <authorList>
            <person name="Papudeshi B."/>
            <person name="Bashey-Visser F."/>
        </authorList>
    </citation>
    <scope>NUCLEOTIDE SEQUENCE</scope>
    <source>
        <strain evidence="1">MC_266_E_2016</strain>
    </source>
</reference>
<dbReference type="AlphaFoldDB" id="A0AAJ1J5S9"/>
<reference evidence="1" key="2">
    <citation type="journal article" date="2022" name="J. Evol. Biol.">
        <title>Pre- and post-association barriers to host switching in sympatric mutualists.</title>
        <authorList>
            <person name="Dinges Z.M."/>
            <person name="Phillips R.K."/>
            <person name="Lively C.M."/>
            <person name="Bashey F."/>
        </authorList>
    </citation>
    <scope>NUCLEOTIDE SEQUENCE</scope>
    <source>
        <strain evidence="1">MC_266_E_2016</strain>
    </source>
</reference>
<proteinExistence type="predicted"/>
<dbReference type="EMBL" id="JAILSO010000012">
    <property type="protein sequence ID" value="MDE1477675.1"/>
    <property type="molecule type" value="Genomic_DNA"/>
</dbReference>
<sequence length="65" mass="7160">MTVIYFDYISGFGINALVGGNWDYYPSVDELMYECVSLYGNKIVLVSTAATSGCFTGYQESLNAH</sequence>
<evidence type="ECO:0000313" key="2">
    <source>
        <dbReference type="Proteomes" id="UP001222434"/>
    </source>
</evidence>